<evidence type="ECO:0000313" key="1">
    <source>
        <dbReference type="EMBL" id="MBB5173378.1"/>
    </source>
</evidence>
<proteinExistence type="predicted"/>
<dbReference type="AlphaFoldDB" id="A0A840QPV9"/>
<comment type="caution">
    <text evidence="1">The sequence shown here is derived from an EMBL/GenBank/DDBJ whole genome shotgun (WGS) entry which is preliminary data.</text>
</comment>
<dbReference type="EMBL" id="JACHHB010000006">
    <property type="protein sequence ID" value="MBB5173378.1"/>
    <property type="molecule type" value="Genomic_DNA"/>
</dbReference>
<gene>
    <name evidence="1" type="ORF">HNQ41_001565</name>
</gene>
<keyword evidence="2" id="KW-1185">Reference proteome</keyword>
<name>A0A840QPV9_9BACI</name>
<organism evidence="1 2">
    <name type="scientific">Texcoconibacillus texcoconensis</name>
    <dbReference type="NCBI Taxonomy" id="1095777"/>
    <lineage>
        <taxon>Bacteria</taxon>
        <taxon>Bacillati</taxon>
        <taxon>Bacillota</taxon>
        <taxon>Bacilli</taxon>
        <taxon>Bacillales</taxon>
        <taxon>Bacillaceae</taxon>
        <taxon>Texcoconibacillus</taxon>
    </lineage>
</organism>
<dbReference type="Proteomes" id="UP000551878">
    <property type="component" value="Unassembled WGS sequence"/>
</dbReference>
<evidence type="ECO:0000313" key="2">
    <source>
        <dbReference type="Proteomes" id="UP000551878"/>
    </source>
</evidence>
<sequence length="104" mass="11735">MLDYVSQLEGAAAPRYVWLVVRTKRNIKRLGADGRFEDAPDTPRGNNSELRVARKLAKTVPALILLRENGEKEQGWMGCPFWWPVMVTPSEMTSTVFAKKTVKG</sequence>
<dbReference type="RefSeq" id="WP_246421540.1">
    <property type="nucleotide sequence ID" value="NZ_JACHHB010000006.1"/>
</dbReference>
<protein>
    <submittedName>
        <fullName evidence="1">Uncharacterized protein</fullName>
    </submittedName>
</protein>
<reference evidence="1 2" key="1">
    <citation type="submission" date="2020-08" db="EMBL/GenBank/DDBJ databases">
        <title>Genomic Encyclopedia of Type Strains, Phase IV (KMG-IV): sequencing the most valuable type-strain genomes for metagenomic binning, comparative biology and taxonomic classification.</title>
        <authorList>
            <person name="Goeker M."/>
        </authorList>
    </citation>
    <scope>NUCLEOTIDE SEQUENCE [LARGE SCALE GENOMIC DNA]</scope>
    <source>
        <strain evidence="1 2">DSM 24696</strain>
    </source>
</reference>
<accession>A0A840QPV9</accession>